<organism evidence="3 4">
    <name type="scientific">Glossina pallidipes</name>
    <name type="common">Tsetse fly</name>
    <dbReference type="NCBI Taxonomy" id="7398"/>
    <lineage>
        <taxon>Eukaryota</taxon>
        <taxon>Metazoa</taxon>
        <taxon>Ecdysozoa</taxon>
        <taxon>Arthropoda</taxon>
        <taxon>Hexapoda</taxon>
        <taxon>Insecta</taxon>
        <taxon>Pterygota</taxon>
        <taxon>Neoptera</taxon>
        <taxon>Endopterygota</taxon>
        <taxon>Diptera</taxon>
        <taxon>Brachycera</taxon>
        <taxon>Muscomorpha</taxon>
        <taxon>Hippoboscoidea</taxon>
        <taxon>Glossinidae</taxon>
        <taxon>Glossina</taxon>
    </lineage>
</organism>
<keyword evidence="1" id="KW-1133">Transmembrane helix</keyword>
<keyword evidence="4" id="KW-1185">Reference proteome</keyword>
<dbReference type="VEuPathDB" id="VectorBase:GPAI028654"/>
<dbReference type="Pfam" id="PF15055">
    <property type="entry name" value="DMAC1_Dmo2"/>
    <property type="match status" value="1"/>
</dbReference>
<dbReference type="InterPro" id="IPR028036">
    <property type="entry name" value="DMAC1-like_dom"/>
</dbReference>
<evidence type="ECO:0000256" key="1">
    <source>
        <dbReference type="SAM" id="Phobius"/>
    </source>
</evidence>
<sequence>MTERPPKKPIDCLECRLISGIGSIGVGLYLYYQSLQRKRLERYTMKTISAGAVLVGLARLLNMEFLKAPRSQR</sequence>
<feature type="transmembrane region" description="Helical" evidence="1">
    <location>
        <begin position="43"/>
        <end position="61"/>
    </location>
</feature>
<keyword evidence="1" id="KW-0472">Membrane</keyword>
<reference evidence="3" key="2">
    <citation type="submission" date="2020-05" db="UniProtKB">
        <authorList>
            <consortium name="EnsemblMetazoa"/>
        </authorList>
    </citation>
    <scope>IDENTIFICATION</scope>
    <source>
        <strain evidence="3">IAEA</strain>
    </source>
</reference>
<dbReference type="EnsemblMetazoa" id="GPAI028654-RA">
    <property type="protein sequence ID" value="GPAI028654-PA"/>
    <property type="gene ID" value="GPAI028654"/>
</dbReference>
<feature type="transmembrane region" description="Helical" evidence="1">
    <location>
        <begin position="12"/>
        <end position="31"/>
    </location>
</feature>
<evidence type="ECO:0000313" key="4">
    <source>
        <dbReference type="Proteomes" id="UP000092445"/>
    </source>
</evidence>
<proteinExistence type="predicted"/>
<dbReference type="Proteomes" id="UP000092445">
    <property type="component" value="Unassembled WGS sequence"/>
</dbReference>
<reference evidence="4" key="1">
    <citation type="submission" date="2014-03" db="EMBL/GenBank/DDBJ databases">
        <authorList>
            <person name="Aksoy S."/>
            <person name="Warren W."/>
            <person name="Wilson R.K."/>
        </authorList>
    </citation>
    <scope>NUCLEOTIDE SEQUENCE [LARGE SCALE GENOMIC DNA]</scope>
    <source>
        <strain evidence="4">IAEA</strain>
    </source>
</reference>
<accession>A0A1A9ZY40</accession>
<feature type="domain" description="Distal membrane-arm assembly complex protein 1-like" evidence="2">
    <location>
        <begin position="11"/>
        <end position="56"/>
    </location>
</feature>
<keyword evidence="1" id="KW-0812">Transmembrane</keyword>
<evidence type="ECO:0000313" key="3">
    <source>
        <dbReference type="EnsemblMetazoa" id="GPAI028654-PA"/>
    </source>
</evidence>
<protein>
    <recommendedName>
        <fullName evidence="2">Distal membrane-arm assembly complex protein 1-like domain-containing protein</fullName>
    </recommendedName>
</protein>
<name>A0A1A9ZY40_GLOPL</name>
<evidence type="ECO:0000259" key="2">
    <source>
        <dbReference type="Pfam" id="PF15055"/>
    </source>
</evidence>
<dbReference type="AlphaFoldDB" id="A0A1A9ZY40"/>